<proteinExistence type="predicted"/>
<dbReference type="InterPro" id="IPR000644">
    <property type="entry name" value="CBS_dom"/>
</dbReference>
<comment type="caution">
    <text evidence="4">The sequence shown here is derived from an EMBL/GenBank/DDBJ whole genome shotgun (WGS) entry which is preliminary data.</text>
</comment>
<reference evidence="5" key="1">
    <citation type="submission" date="2018-12" db="EMBL/GenBank/DDBJ databases">
        <title>Tengunoibacter tsumagoiensis gen. nov., sp. nov., Dictyobacter kobayashii sp. nov., D. alpinus sp. nov., and D. joshuensis sp. nov. and description of Dictyobacteraceae fam. nov. within the order Ktedonobacterales isolated from Tengu-no-mugimeshi.</title>
        <authorList>
            <person name="Wang C.M."/>
            <person name="Zheng Y."/>
            <person name="Sakai Y."/>
            <person name="Toyoda A."/>
            <person name="Minakuchi Y."/>
            <person name="Abe K."/>
            <person name="Yokota A."/>
            <person name="Yabe S."/>
        </authorList>
    </citation>
    <scope>NUCLEOTIDE SEQUENCE [LARGE SCALE GENOMIC DNA]</scope>
    <source>
        <strain evidence="5">S-27</strain>
    </source>
</reference>
<dbReference type="EMBL" id="BIFQ01000001">
    <property type="protein sequence ID" value="GCE06994.1"/>
    <property type="molecule type" value="Genomic_DNA"/>
</dbReference>
<evidence type="ECO:0000256" key="1">
    <source>
        <dbReference type="ARBA" id="ARBA00023122"/>
    </source>
</evidence>
<evidence type="ECO:0000313" key="4">
    <source>
        <dbReference type="EMBL" id="GCE06994.1"/>
    </source>
</evidence>
<protein>
    <recommendedName>
        <fullName evidence="3">CBS domain-containing protein</fullName>
    </recommendedName>
</protein>
<evidence type="ECO:0000259" key="3">
    <source>
        <dbReference type="PROSITE" id="PS51371"/>
    </source>
</evidence>
<dbReference type="PANTHER" id="PTHR43080">
    <property type="entry name" value="CBS DOMAIN-CONTAINING PROTEIN CBSX3, MITOCHONDRIAL"/>
    <property type="match status" value="1"/>
</dbReference>
<dbReference type="AlphaFoldDB" id="A0A401ZJJ5"/>
<dbReference type="SUPFAM" id="SSF54631">
    <property type="entry name" value="CBS-domain pair"/>
    <property type="match status" value="1"/>
</dbReference>
<evidence type="ECO:0000256" key="2">
    <source>
        <dbReference type="PROSITE-ProRule" id="PRU00703"/>
    </source>
</evidence>
<accession>A0A401ZJJ5</accession>
<name>A0A401ZJJ5_9CHLR</name>
<dbReference type="Pfam" id="PF00571">
    <property type="entry name" value="CBS"/>
    <property type="match status" value="2"/>
</dbReference>
<dbReference type="InterPro" id="IPR051257">
    <property type="entry name" value="Diverse_CBS-Domain"/>
</dbReference>
<evidence type="ECO:0000313" key="5">
    <source>
        <dbReference type="Proteomes" id="UP000287224"/>
    </source>
</evidence>
<keyword evidence="1 2" id="KW-0129">CBS domain</keyword>
<sequence length="236" mass="25715">MIVQEIMSTKLTTVEPDDTLAHAANLFRQYSFHHLPVTRRIYQTNGEGVRVALLTCEGLLYAQDIDLAVAVSEGDEQGRQPWQERRVVEVMHSAAIRVTPTTSVAAAAQLLVERGLNCLPVVEYKLVDGETRTILVGLLTRSDLLIALSRAMGAFEPGMQLDIALPHGDMTPLARTLQLAAELHVHIRSVLAAPQSDGTLSVATVRLGTINPTPLLLRLKQEGIQYTFGGPLLASH</sequence>
<dbReference type="Proteomes" id="UP000287224">
    <property type="component" value="Unassembled WGS sequence"/>
</dbReference>
<feature type="domain" description="CBS" evidence="3">
    <location>
        <begin position="91"/>
        <end position="155"/>
    </location>
</feature>
<feature type="domain" description="CBS" evidence="3">
    <location>
        <begin position="7"/>
        <end position="76"/>
    </location>
</feature>
<keyword evidence="5" id="KW-1185">Reference proteome</keyword>
<dbReference type="SMART" id="SM00116">
    <property type="entry name" value="CBS"/>
    <property type="match status" value="2"/>
</dbReference>
<gene>
    <name evidence="4" type="ORF">KDAU_43230</name>
</gene>
<dbReference type="InterPro" id="IPR046342">
    <property type="entry name" value="CBS_dom_sf"/>
</dbReference>
<organism evidence="4 5">
    <name type="scientific">Dictyobacter aurantiacus</name>
    <dbReference type="NCBI Taxonomy" id="1936993"/>
    <lineage>
        <taxon>Bacteria</taxon>
        <taxon>Bacillati</taxon>
        <taxon>Chloroflexota</taxon>
        <taxon>Ktedonobacteria</taxon>
        <taxon>Ktedonobacterales</taxon>
        <taxon>Dictyobacteraceae</taxon>
        <taxon>Dictyobacter</taxon>
    </lineage>
</organism>
<dbReference type="PANTHER" id="PTHR43080:SF2">
    <property type="entry name" value="CBS DOMAIN-CONTAINING PROTEIN"/>
    <property type="match status" value="1"/>
</dbReference>
<dbReference type="PROSITE" id="PS51371">
    <property type="entry name" value="CBS"/>
    <property type="match status" value="2"/>
</dbReference>
<dbReference type="Gene3D" id="3.10.580.10">
    <property type="entry name" value="CBS-domain"/>
    <property type="match status" value="1"/>
</dbReference>